<dbReference type="Gene3D" id="1.10.8.60">
    <property type="match status" value="1"/>
</dbReference>
<accession>A0ABZ2J8D0</accession>
<keyword evidence="6" id="KW-0239">DNA-directed DNA polymerase</keyword>
<dbReference type="RefSeq" id="WP_338738477.1">
    <property type="nucleotide sequence ID" value="NZ_CP146612.1"/>
</dbReference>
<dbReference type="Pfam" id="PF21694">
    <property type="entry name" value="DNA_pol3_delta_C"/>
    <property type="match status" value="1"/>
</dbReference>
<gene>
    <name evidence="11" type="primary">holA</name>
    <name evidence="11" type="ORF">V8247_02605</name>
</gene>
<keyword evidence="3 11" id="KW-0808">Transferase</keyword>
<dbReference type="GO" id="GO:0003887">
    <property type="term" value="F:DNA-directed DNA polymerase activity"/>
    <property type="evidence" value="ECO:0007669"/>
    <property type="project" value="UniProtKB-EC"/>
</dbReference>
<dbReference type="PANTHER" id="PTHR34388:SF1">
    <property type="entry name" value="DNA POLYMERASE III SUBUNIT DELTA"/>
    <property type="match status" value="1"/>
</dbReference>
<dbReference type="EMBL" id="CP146612">
    <property type="protein sequence ID" value="WWX25879.1"/>
    <property type="molecule type" value="Genomic_DNA"/>
</dbReference>
<evidence type="ECO:0000259" key="9">
    <source>
        <dbReference type="Pfam" id="PF06144"/>
    </source>
</evidence>
<dbReference type="EC" id="2.7.7.7" evidence="1"/>
<evidence type="ECO:0000256" key="6">
    <source>
        <dbReference type="ARBA" id="ARBA00022932"/>
    </source>
</evidence>
<dbReference type="PANTHER" id="PTHR34388">
    <property type="entry name" value="DNA POLYMERASE III SUBUNIT DELTA"/>
    <property type="match status" value="1"/>
</dbReference>
<comment type="similarity">
    <text evidence="7">Belongs to the DNA polymerase HolA subunit family.</text>
</comment>
<dbReference type="InterPro" id="IPR027417">
    <property type="entry name" value="P-loop_NTPase"/>
</dbReference>
<keyword evidence="5" id="KW-0235">DNA replication</keyword>
<evidence type="ECO:0000256" key="8">
    <source>
        <dbReference type="ARBA" id="ARBA00049244"/>
    </source>
</evidence>
<organism evidence="11 12">
    <name type="scientific">Candidatus Dehalogenimonas loeffleri</name>
    <dbReference type="NCBI Taxonomy" id="3127115"/>
    <lineage>
        <taxon>Bacteria</taxon>
        <taxon>Bacillati</taxon>
        <taxon>Chloroflexota</taxon>
        <taxon>Dehalococcoidia</taxon>
        <taxon>Dehalococcoidales</taxon>
        <taxon>Dehalococcoidaceae</taxon>
        <taxon>Dehalogenimonas</taxon>
    </lineage>
</organism>
<dbReference type="Gene3D" id="3.40.50.300">
    <property type="entry name" value="P-loop containing nucleotide triphosphate hydrolases"/>
    <property type="match status" value="1"/>
</dbReference>
<feature type="domain" description="DNA polymerase III delta subunit-like C-terminal" evidence="10">
    <location>
        <begin position="206"/>
        <end position="326"/>
    </location>
</feature>
<proteinExistence type="inferred from homology"/>
<dbReference type="InterPro" id="IPR048466">
    <property type="entry name" value="DNA_pol3_delta-like_C"/>
</dbReference>
<dbReference type="SUPFAM" id="SSF48019">
    <property type="entry name" value="post-AAA+ oligomerization domain-like"/>
    <property type="match status" value="1"/>
</dbReference>
<sequence>MRYLLAGPDDFSLKARLAEIKAGLGDPQILDTATNVFEGASVSPGEFRLVVNAMPFLAPVRLIIVKGLLSRFKKSEAAGKKKKTKENQDSDVLEMAEIIRNAPPSTVLVLIESELLKSNPLFKALETDLKTEDFPPPNKPRVKEWVGQRVNQAGGHITPPAINLLVQYIGTDLWTAAAEVEKLTLYADNRQITEEDVKLLVGNAQEASIFSLVDGIFEQRLKNAAAALESLKAGGVSSSYIITMIARQLKMVIQIKDLKGRGVKDTEIRRLLGLSNDFVWQKTLQQAGRQSIARFKEIFSRLLETDVAIKTGQLDEITAVDLLVAELASAG</sequence>
<dbReference type="InterPro" id="IPR008921">
    <property type="entry name" value="DNA_pol3_clamp-load_cplx_C"/>
</dbReference>
<evidence type="ECO:0000313" key="12">
    <source>
        <dbReference type="Proteomes" id="UP001375370"/>
    </source>
</evidence>
<evidence type="ECO:0000313" key="11">
    <source>
        <dbReference type="EMBL" id="WWX25879.1"/>
    </source>
</evidence>
<evidence type="ECO:0000256" key="1">
    <source>
        <dbReference type="ARBA" id="ARBA00012417"/>
    </source>
</evidence>
<evidence type="ECO:0000256" key="2">
    <source>
        <dbReference type="ARBA" id="ARBA00017703"/>
    </source>
</evidence>
<evidence type="ECO:0000256" key="7">
    <source>
        <dbReference type="ARBA" id="ARBA00034754"/>
    </source>
</evidence>
<dbReference type="Pfam" id="PF06144">
    <property type="entry name" value="DNA_pol3_delta"/>
    <property type="match status" value="1"/>
</dbReference>
<feature type="domain" description="DNA polymerase III delta N-terminal" evidence="9">
    <location>
        <begin position="3"/>
        <end position="127"/>
    </location>
</feature>
<keyword evidence="4 11" id="KW-0548">Nucleotidyltransferase</keyword>
<dbReference type="InterPro" id="IPR010372">
    <property type="entry name" value="DNA_pol3_delta_N"/>
</dbReference>
<dbReference type="Proteomes" id="UP001375370">
    <property type="component" value="Chromosome"/>
</dbReference>
<evidence type="ECO:0000259" key="10">
    <source>
        <dbReference type="Pfam" id="PF21694"/>
    </source>
</evidence>
<dbReference type="Gene3D" id="1.20.272.10">
    <property type="match status" value="1"/>
</dbReference>
<dbReference type="InterPro" id="IPR005790">
    <property type="entry name" value="DNA_polIII_delta"/>
</dbReference>
<dbReference type="NCBIfam" id="TIGR01128">
    <property type="entry name" value="holA"/>
    <property type="match status" value="1"/>
</dbReference>
<comment type="catalytic activity">
    <reaction evidence="8">
        <text>DNA(n) + a 2'-deoxyribonucleoside 5'-triphosphate = DNA(n+1) + diphosphate</text>
        <dbReference type="Rhea" id="RHEA:22508"/>
        <dbReference type="Rhea" id="RHEA-COMP:17339"/>
        <dbReference type="Rhea" id="RHEA-COMP:17340"/>
        <dbReference type="ChEBI" id="CHEBI:33019"/>
        <dbReference type="ChEBI" id="CHEBI:61560"/>
        <dbReference type="ChEBI" id="CHEBI:173112"/>
        <dbReference type="EC" id="2.7.7.7"/>
    </reaction>
</comment>
<evidence type="ECO:0000256" key="4">
    <source>
        <dbReference type="ARBA" id="ARBA00022695"/>
    </source>
</evidence>
<name>A0ABZ2J8D0_9CHLR</name>
<dbReference type="SUPFAM" id="SSF52540">
    <property type="entry name" value="P-loop containing nucleoside triphosphate hydrolases"/>
    <property type="match status" value="1"/>
</dbReference>
<evidence type="ECO:0000256" key="5">
    <source>
        <dbReference type="ARBA" id="ARBA00022705"/>
    </source>
</evidence>
<protein>
    <recommendedName>
        <fullName evidence="2">DNA polymerase III subunit delta</fullName>
        <ecNumber evidence="1">2.7.7.7</ecNumber>
    </recommendedName>
</protein>
<reference evidence="11 12" key="1">
    <citation type="submission" date="2024-03" db="EMBL/GenBank/DDBJ databases">
        <title>A Dehalogenimonas Isolated from Estuarine Sediments Dihaloeliminates Chlorinated Alkanes.</title>
        <authorList>
            <person name="Yang Y."/>
            <person name="Wang H."/>
        </authorList>
    </citation>
    <scope>NUCLEOTIDE SEQUENCE [LARGE SCALE GENOMIC DNA]</scope>
    <source>
        <strain evidence="11 12">W</strain>
    </source>
</reference>
<evidence type="ECO:0000256" key="3">
    <source>
        <dbReference type="ARBA" id="ARBA00022679"/>
    </source>
</evidence>
<keyword evidence="12" id="KW-1185">Reference proteome</keyword>